<proteinExistence type="predicted"/>
<name>A0A7J7PB83_9MAGN</name>
<dbReference type="AlphaFoldDB" id="A0A7J7PB83"/>
<comment type="caution">
    <text evidence="1">The sequence shown here is derived from an EMBL/GenBank/DDBJ whole genome shotgun (WGS) entry which is preliminary data.</text>
</comment>
<dbReference type="Proteomes" id="UP000541444">
    <property type="component" value="Unassembled WGS sequence"/>
</dbReference>
<reference evidence="1 2" key="1">
    <citation type="journal article" date="2020" name="IScience">
        <title>Genome Sequencing of the Endangered Kingdonia uniflora (Circaeasteraceae, Ranunculales) Reveals Potential Mechanisms of Evolutionary Specialization.</title>
        <authorList>
            <person name="Sun Y."/>
            <person name="Deng T."/>
            <person name="Zhang A."/>
            <person name="Moore M.J."/>
            <person name="Landis J.B."/>
            <person name="Lin N."/>
            <person name="Zhang H."/>
            <person name="Zhang X."/>
            <person name="Huang J."/>
            <person name="Zhang X."/>
            <person name="Sun H."/>
            <person name="Wang H."/>
        </authorList>
    </citation>
    <scope>NUCLEOTIDE SEQUENCE [LARGE SCALE GENOMIC DNA]</scope>
    <source>
        <strain evidence="1">TB1705</strain>
        <tissue evidence="1">Leaf</tissue>
    </source>
</reference>
<evidence type="ECO:0000313" key="1">
    <source>
        <dbReference type="EMBL" id="KAF6176687.1"/>
    </source>
</evidence>
<sequence length="112" mass="13021">MIHFFNYKANHLNLEKRTKFWKLAQNGHKFITSAIPLATLLESQILMIARVTPPIPILKHLHPTLQISQFRMIISAWMHNYILVGMYGRTAKKIQGKRSGKVKHRFLGEEDA</sequence>
<gene>
    <name evidence="1" type="ORF">GIB67_034549</name>
</gene>
<keyword evidence="2" id="KW-1185">Reference proteome</keyword>
<protein>
    <submittedName>
        <fullName evidence="1">Uncharacterized protein</fullName>
    </submittedName>
</protein>
<organism evidence="1 2">
    <name type="scientific">Kingdonia uniflora</name>
    <dbReference type="NCBI Taxonomy" id="39325"/>
    <lineage>
        <taxon>Eukaryota</taxon>
        <taxon>Viridiplantae</taxon>
        <taxon>Streptophyta</taxon>
        <taxon>Embryophyta</taxon>
        <taxon>Tracheophyta</taxon>
        <taxon>Spermatophyta</taxon>
        <taxon>Magnoliopsida</taxon>
        <taxon>Ranunculales</taxon>
        <taxon>Circaeasteraceae</taxon>
        <taxon>Kingdonia</taxon>
    </lineage>
</organism>
<evidence type="ECO:0000313" key="2">
    <source>
        <dbReference type="Proteomes" id="UP000541444"/>
    </source>
</evidence>
<accession>A0A7J7PB83</accession>
<dbReference type="EMBL" id="JACGCM010000067">
    <property type="protein sequence ID" value="KAF6176687.1"/>
    <property type="molecule type" value="Genomic_DNA"/>
</dbReference>